<dbReference type="InterPro" id="IPR004813">
    <property type="entry name" value="OPT"/>
</dbReference>
<dbReference type="Proteomes" id="UP000683417">
    <property type="component" value="Unassembled WGS sequence"/>
</dbReference>
<proteinExistence type="inferred from homology"/>
<evidence type="ECO:0000256" key="10">
    <source>
        <dbReference type="SAM" id="Phobius"/>
    </source>
</evidence>
<dbReference type="EMBL" id="CAJHIT010000005">
    <property type="protein sequence ID" value="CAD6501846.1"/>
    <property type="molecule type" value="Genomic_DNA"/>
</dbReference>
<protein>
    <submittedName>
        <fullName evidence="11">BgTH12-02092</fullName>
    </submittedName>
</protein>
<keyword evidence="5" id="KW-0571">Peptide transport</keyword>
<gene>
    <name evidence="11" type="ORF">BGTH12_LOCUS3204</name>
</gene>
<name>A0A9W4GEJ6_BLUGR</name>
<evidence type="ECO:0000313" key="11">
    <source>
        <dbReference type="EMBL" id="CAD6501846.1"/>
    </source>
</evidence>
<keyword evidence="7 10" id="KW-1133">Transmembrane helix</keyword>
<feature type="transmembrane region" description="Helical" evidence="10">
    <location>
        <begin position="330"/>
        <end position="351"/>
    </location>
</feature>
<organism evidence="11 12">
    <name type="scientific">Blumeria graminis f. sp. triticale</name>
    <dbReference type="NCBI Taxonomy" id="1689686"/>
    <lineage>
        <taxon>Eukaryota</taxon>
        <taxon>Fungi</taxon>
        <taxon>Dikarya</taxon>
        <taxon>Ascomycota</taxon>
        <taxon>Pezizomycotina</taxon>
        <taxon>Leotiomycetes</taxon>
        <taxon>Erysiphales</taxon>
        <taxon>Erysiphaceae</taxon>
        <taxon>Blumeria</taxon>
    </lineage>
</organism>
<feature type="transmembrane region" description="Helical" evidence="10">
    <location>
        <begin position="291"/>
        <end position="310"/>
    </location>
</feature>
<evidence type="ECO:0000256" key="1">
    <source>
        <dbReference type="ARBA" id="ARBA00004141"/>
    </source>
</evidence>
<dbReference type="PANTHER" id="PTHR22601">
    <property type="entry name" value="ISP4 LIKE PROTEIN"/>
    <property type="match status" value="1"/>
</dbReference>
<evidence type="ECO:0000256" key="3">
    <source>
        <dbReference type="ARBA" id="ARBA00022448"/>
    </source>
</evidence>
<feature type="transmembrane region" description="Helical" evidence="10">
    <location>
        <begin position="673"/>
        <end position="691"/>
    </location>
</feature>
<feature type="transmembrane region" description="Helical" evidence="10">
    <location>
        <begin position="604"/>
        <end position="625"/>
    </location>
</feature>
<feature type="transmembrane region" description="Helical" evidence="10">
    <location>
        <begin position="519"/>
        <end position="545"/>
    </location>
</feature>
<feature type="compositionally biased region" description="Basic and acidic residues" evidence="9">
    <location>
        <begin position="36"/>
        <end position="52"/>
    </location>
</feature>
<feature type="transmembrane region" description="Helical" evidence="10">
    <location>
        <begin position="440"/>
        <end position="460"/>
    </location>
</feature>
<feature type="transmembrane region" description="Helical" evidence="10">
    <location>
        <begin position="748"/>
        <end position="770"/>
    </location>
</feature>
<keyword evidence="6" id="KW-0653">Protein transport</keyword>
<feature type="transmembrane region" description="Helical" evidence="10">
    <location>
        <begin position="363"/>
        <end position="386"/>
    </location>
</feature>
<dbReference type="GO" id="GO:0016020">
    <property type="term" value="C:membrane"/>
    <property type="evidence" value="ECO:0007669"/>
    <property type="project" value="UniProtKB-SubCell"/>
</dbReference>
<evidence type="ECO:0000256" key="8">
    <source>
        <dbReference type="ARBA" id="ARBA00023136"/>
    </source>
</evidence>
<sequence length="813" mass="91766">MSIRRKSVHAELNAISETPQATAAISDTGDSLPSTQHDDPALPENEKHESKETTQTYQFDPNLVSQHPKEVDDSAKSASIENGPDVSEATIADDSPYLEVRAAVRNFDEDLPASTIRAWTIGLTLTTLGAGINCLFSLRNPSISITTYAVQLIAFPIGRGWDLIMPDKVFHLFGHQINLKPGNFNYKEHTVIVCMANAAYAGGAIYATDVLVSQKLFYGQDFGWAFQLLFAISNQMMGYGLAGVCRRWLVWPAAMIWPSDLVNCVLMYTLHGRSLPGNFEKTSWTVGRYRWFVYVMCASFFWYFFPGWIFKGLSYFTFACWIAPQNVIVNQMFGGLTGLGLIPITFDWTVISGYLSTLFMRPWHAIMNTMIGLLIFVICPALGIHYSGAWMSDYLPIQDSRSYDNTAQQYNVSRILNSKLQFDEAEYKSYSPIFLSTNFALSYGNSFAAITAVIVHTILYERKTMWKQLKMARNQEDDCHMRMMKKYKDAPDWWYLATFAVMLCLSFVVILVWDTHFKWWAMIICIIIPCVFVVPVGIILATTNISIGLNVLTEFIIGYMTPGQPLAMMMFKSYGYIVMTQAQYFLQDLKLGHYMKVPPKTLFFAQAVATVWSSIIQIVVMNWALENIEGICSPDQKSSYTCPGGNVFFTASVIWGAIGPSRIFSIGSMYSPLLLYFLLGGILPFITRFMAKKWPKSIFQYISVPVMFGGLGAIPPATVYNLLCWGAVGFIFQKYIRDRYNGWWTRYNYITSAGLDCGLILCTLLIFFALQLTNAQAPKWFGNDKVFDNMDQQNKAIRKTLAPGQIIGPSTWA</sequence>
<keyword evidence="3" id="KW-0813">Transport</keyword>
<evidence type="ECO:0000256" key="4">
    <source>
        <dbReference type="ARBA" id="ARBA00022692"/>
    </source>
</evidence>
<dbReference type="NCBIfam" id="TIGR00728">
    <property type="entry name" value="OPT_sfam"/>
    <property type="match status" value="1"/>
</dbReference>
<feature type="transmembrane region" description="Helical" evidence="10">
    <location>
        <begin position="222"/>
        <end position="242"/>
    </location>
</feature>
<evidence type="ECO:0000256" key="9">
    <source>
        <dbReference type="SAM" id="MobiDB-lite"/>
    </source>
</evidence>
<evidence type="ECO:0000313" key="12">
    <source>
        <dbReference type="Proteomes" id="UP000683417"/>
    </source>
</evidence>
<evidence type="ECO:0000256" key="7">
    <source>
        <dbReference type="ARBA" id="ARBA00022989"/>
    </source>
</evidence>
<feature type="transmembrane region" description="Helical" evidence="10">
    <location>
        <begin position="493"/>
        <end position="513"/>
    </location>
</feature>
<reference evidence="11" key="1">
    <citation type="submission" date="2020-10" db="EMBL/GenBank/DDBJ databases">
        <authorList>
            <person name="Muller C M."/>
        </authorList>
    </citation>
    <scope>NUCLEOTIDE SEQUENCE</scope>
    <source>
        <strain evidence="11">THUN-12</strain>
    </source>
</reference>
<feature type="compositionally biased region" description="Polar residues" evidence="9">
    <location>
        <begin position="53"/>
        <end position="65"/>
    </location>
</feature>
<feature type="transmembrane region" description="Helical" evidence="10">
    <location>
        <begin position="248"/>
        <end position="270"/>
    </location>
</feature>
<dbReference type="Pfam" id="PF03169">
    <property type="entry name" value="OPT"/>
    <property type="match status" value="1"/>
</dbReference>
<comment type="caution">
    <text evidence="11">The sequence shown here is derived from an EMBL/GenBank/DDBJ whole genome shotgun (WGS) entry which is preliminary data.</text>
</comment>
<dbReference type="AlphaFoldDB" id="A0A9W4GEJ6"/>
<feature type="region of interest" description="Disordered" evidence="9">
    <location>
        <begin position="1"/>
        <end position="88"/>
    </location>
</feature>
<accession>A0A9W4GEJ6</accession>
<keyword evidence="4 10" id="KW-0812">Transmembrane</keyword>
<dbReference type="GO" id="GO:0015031">
    <property type="term" value="P:protein transport"/>
    <property type="evidence" value="ECO:0007669"/>
    <property type="project" value="UniProtKB-KW"/>
</dbReference>
<comment type="similarity">
    <text evidence="2">Belongs to the oligopeptide OPT transporter family.</text>
</comment>
<dbReference type="InterPro" id="IPR004648">
    <property type="entry name" value="Oligpept_transpt"/>
</dbReference>
<dbReference type="GO" id="GO:0035673">
    <property type="term" value="F:oligopeptide transmembrane transporter activity"/>
    <property type="evidence" value="ECO:0007669"/>
    <property type="project" value="InterPro"/>
</dbReference>
<keyword evidence="8 10" id="KW-0472">Membrane</keyword>
<feature type="transmembrane region" description="Helical" evidence="10">
    <location>
        <begin position="566"/>
        <end position="584"/>
    </location>
</feature>
<feature type="transmembrane region" description="Helical" evidence="10">
    <location>
        <begin position="646"/>
        <end position="667"/>
    </location>
</feature>
<feature type="compositionally biased region" description="Polar residues" evidence="9">
    <location>
        <begin position="15"/>
        <end position="35"/>
    </location>
</feature>
<evidence type="ECO:0000256" key="5">
    <source>
        <dbReference type="ARBA" id="ARBA00022856"/>
    </source>
</evidence>
<evidence type="ECO:0000256" key="6">
    <source>
        <dbReference type="ARBA" id="ARBA00022927"/>
    </source>
</evidence>
<comment type="subcellular location">
    <subcellularLocation>
        <location evidence="1">Membrane</location>
        <topology evidence="1">Multi-pass membrane protein</topology>
    </subcellularLocation>
</comment>
<evidence type="ECO:0000256" key="2">
    <source>
        <dbReference type="ARBA" id="ARBA00008807"/>
    </source>
</evidence>
<dbReference type="NCBIfam" id="TIGR00727">
    <property type="entry name" value="ISP4_OPT"/>
    <property type="match status" value="1"/>
</dbReference>